<name>A0A947DEA7_9CYAN</name>
<dbReference type="InterPro" id="IPR011990">
    <property type="entry name" value="TPR-like_helical_dom_sf"/>
</dbReference>
<evidence type="ECO:0000259" key="3">
    <source>
        <dbReference type="Pfam" id="PF12770"/>
    </source>
</evidence>
<dbReference type="InterPro" id="IPR019734">
    <property type="entry name" value="TPR_rpt"/>
</dbReference>
<keyword evidence="5" id="KW-1185">Reference proteome</keyword>
<evidence type="ECO:0000313" key="5">
    <source>
        <dbReference type="Proteomes" id="UP000717364"/>
    </source>
</evidence>
<dbReference type="SUPFAM" id="SSF48452">
    <property type="entry name" value="TPR-like"/>
    <property type="match status" value="2"/>
</dbReference>
<evidence type="ECO:0000313" key="4">
    <source>
        <dbReference type="EMBL" id="MBT9314834.1"/>
    </source>
</evidence>
<protein>
    <submittedName>
        <fullName evidence="4">CHAT domain-containing protein</fullName>
    </submittedName>
</protein>
<keyword evidence="1" id="KW-0175">Coiled coil</keyword>
<feature type="coiled-coil region" evidence="1">
    <location>
        <begin position="414"/>
        <end position="441"/>
    </location>
</feature>
<gene>
    <name evidence="4" type="ORF">IXB50_05300</name>
</gene>
<dbReference type="Pfam" id="PF12770">
    <property type="entry name" value="CHAT"/>
    <property type="match status" value="1"/>
</dbReference>
<dbReference type="EMBL" id="JADOES010000007">
    <property type="protein sequence ID" value="MBT9314834.1"/>
    <property type="molecule type" value="Genomic_DNA"/>
</dbReference>
<dbReference type="AlphaFoldDB" id="A0A947DEA7"/>
<evidence type="ECO:0000256" key="2">
    <source>
        <dbReference type="SAM" id="Phobius"/>
    </source>
</evidence>
<organism evidence="4 5">
    <name type="scientific">Leptothoe spongobia TAU-MAC 1115</name>
    <dbReference type="NCBI Taxonomy" id="1967444"/>
    <lineage>
        <taxon>Bacteria</taxon>
        <taxon>Bacillati</taxon>
        <taxon>Cyanobacteriota</taxon>
        <taxon>Cyanophyceae</taxon>
        <taxon>Nodosilineales</taxon>
        <taxon>Cymatolegaceae</taxon>
        <taxon>Leptothoe</taxon>
        <taxon>Leptothoe spongobia</taxon>
    </lineage>
</organism>
<sequence>MKISPFIRFRQWLRPLGLALTTTLLTVFLGMHGWSPIKFLNPAIAITSSVSSHSDQLLESQVLAQSNNGQQLLQEGRKYYTAGRFAEAATTWLQAQQLFERQGNTLSQATVLSNLSLAYRQLGQWPEAEAAINASHKLLEPTKSLSKQGLRIYGQTLNTQGHLYLAQGQTDEAREKWKEATKVYTQANYPEGRVKSLINQSLALRSLGFFRQSSDHLSEASELLAKQTESSLKVILMRHLGETERLMGNLVDSKTSLDKSLELAEKLNLPTEVAATQLSLGNTLQAMAQQKRAIASRTNQTSDWDYAGELYGDASTAYKELYNSEKDDEREVLTPPLLIKFQAQLNHLDMAIHHQKWQEVEELLQKLLQKKPESLLEELNALPKGRPSLFIRMKLVRLLDTCTAKCPTKLHISKSRLYELLADTREKAQALNDEIAESYALGYLGNLYETTKRDEDAWRFTDAALVKAHNQPSLVYQWEWQLGRLDKNLQRNRESVLWHYDAAFRNAQTVRKDLLYVGPDEQFNFRDNIEPLYRQYIGVLLPKNQEKEDVDLQGDPTQLIQAQTVIDDLRVAELESFLACGLIEPNDDIQRASIQDIAKQDTKTAIIYPIILPDEDNPGADRLEVLLQLPDKPIERYISKSILIEPPSGISTNANFSATEEKLEQFRKELERPYFSSKRGKPLASEIYDWLIRPAGEELESMETLVFILDGAFRNVPMAALYDQEKEQFLIEKYAIAVTFGDLQLPQSEPDKTFSILAAGLSEDPKLKGFGPLPFVQRELDFIRATVPNMDEIKNKNFTQESLEKALASTNHNVVHLATHGEFGTGRENTFIVATPPSQESQDKVKDQDKAKVDVDGKINLNELNELFRSRDLNPIELLVLSACETATGDNREVLGIAGISIQSGARSTLATLWSINDSSTSILMRTFYEQLVDRDISKAQALQNAQINLLKNGHNLSSWAPYLLVGDWR</sequence>
<dbReference type="Proteomes" id="UP000717364">
    <property type="component" value="Unassembled WGS sequence"/>
</dbReference>
<feature type="transmembrane region" description="Helical" evidence="2">
    <location>
        <begin position="12"/>
        <end position="34"/>
    </location>
</feature>
<reference evidence="4" key="2">
    <citation type="journal article" date="2021" name="Mar. Drugs">
        <title>Genome Reduction and Secondary Metabolism of the Marine Sponge-Associated Cyanobacterium Leptothoe.</title>
        <authorList>
            <person name="Konstantinou D."/>
            <person name="Popin R.V."/>
            <person name="Fewer D.P."/>
            <person name="Sivonen K."/>
            <person name="Gkelis S."/>
        </authorList>
    </citation>
    <scope>NUCLEOTIDE SEQUENCE</scope>
    <source>
        <strain evidence="4">TAU-MAC 1115</strain>
    </source>
</reference>
<dbReference type="PANTHER" id="PTHR10098">
    <property type="entry name" value="RAPSYN-RELATED"/>
    <property type="match status" value="1"/>
</dbReference>
<dbReference type="InterPro" id="IPR024983">
    <property type="entry name" value="CHAT_dom"/>
</dbReference>
<keyword evidence="2" id="KW-0812">Transmembrane</keyword>
<keyword evidence="2" id="KW-0472">Membrane</keyword>
<keyword evidence="2" id="KW-1133">Transmembrane helix</keyword>
<dbReference type="RefSeq" id="WP_215607908.1">
    <property type="nucleotide sequence ID" value="NZ_JADOES010000007.1"/>
</dbReference>
<evidence type="ECO:0000256" key="1">
    <source>
        <dbReference type="SAM" id="Coils"/>
    </source>
</evidence>
<proteinExistence type="predicted"/>
<dbReference type="Gene3D" id="1.25.40.10">
    <property type="entry name" value="Tetratricopeptide repeat domain"/>
    <property type="match status" value="2"/>
</dbReference>
<accession>A0A947DEA7</accession>
<dbReference type="SMART" id="SM00028">
    <property type="entry name" value="TPR"/>
    <property type="match status" value="5"/>
</dbReference>
<comment type="caution">
    <text evidence="4">The sequence shown here is derived from an EMBL/GenBank/DDBJ whole genome shotgun (WGS) entry which is preliminary data.</text>
</comment>
<reference evidence="4" key="1">
    <citation type="submission" date="2020-11" db="EMBL/GenBank/DDBJ databases">
        <authorList>
            <person name="Konstantinou D."/>
            <person name="Gkelis S."/>
            <person name="Popin R."/>
            <person name="Fewer D."/>
            <person name="Sivonen K."/>
        </authorList>
    </citation>
    <scope>NUCLEOTIDE SEQUENCE</scope>
    <source>
        <strain evidence="4">TAU-MAC 1115</strain>
    </source>
</reference>
<dbReference type="PANTHER" id="PTHR10098:SF112">
    <property type="entry name" value="SLR0380 PROTEIN"/>
    <property type="match status" value="1"/>
</dbReference>
<feature type="domain" description="CHAT" evidence="3">
    <location>
        <begin position="682"/>
        <end position="968"/>
    </location>
</feature>